<dbReference type="AlphaFoldDB" id="F7R029"/>
<dbReference type="EMBL" id="AFOJ01000004">
    <property type="protein sequence ID" value="EGM52593.1"/>
    <property type="molecule type" value="Genomic_DNA"/>
</dbReference>
<proteinExistence type="predicted"/>
<evidence type="ECO:0000313" key="1">
    <source>
        <dbReference type="EMBL" id="EGM52593.1"/>
    </source>
</evidence>
<reference evidence="1 2" key="1">
    <citation type="journal article" date="2011" name="J. Bacteriol.">
        <title>Genome Sequence of Lactobacillus ruminis SPM0211, Isolated from a Fecal Sample from a Healthy Korean.</title>
        <authorList>
            <person name="Lee S."/>
            <person name="Cho Y.J."/>
            <person name="Lee A.H."/>
            <person name="Chun J."/>
            <person name="Ha N.J."/>
            <person name="Ko G."/>
        </authorList>
    </citation>
    <scope>NUCLEOTIDE SEQUENCE [LARGE SCALE GENOMIC DNA]</scope>
    <source>
        <strain evidence="1 2">SPM0211</strain>
    </source>
</reference>
<evidence type="ECO:0000313" key="2">
    <source>
        <dbReference type="Proteomes" id="UP000002971"/>
    </source>
</evidence>
<sequence>MQCSLNQRVTLSVKFTSKLFLIISIMEGNRHIYEKTGLDLQLIANHPGF</sequence>
<organism evidence="1 2">
    <name type="scientific">Ligilactobacillus ruminis SPM0211</name>
    <dbReference type="NCBI Taxonomy" id="1040964"/>
    <lineage>
        <taxon>Bacteria</taxon>
        <taxon>Bacillati</taxon>
        <taxon>Bacillota</taxon>
        <taxon>Bacilli</taxon>
        <taxon>Lactobacillales</taxon>
        <taxon>Lactobacillaceae</taxon>
        <taxon>Ligilactobacillus</taxon>
    </lineage>
</organism>
<protein>
    <submittedName>
        <fullName evidence="1">Uncharacterized protein</fullName>
    </submittedName>
</protein>
<dbReference type="Proteomes" id="UP000002971">
    <property type="component" value="Unassembled WGS sequence"/>
</dbReference>
<comment type="caution">
    <text evidence="1">The sequence shown here is derived from an EMBL/GenBank/DDBJ whole genome shotgun (WGS) entry which is preliminary data.</text>
</comment>
<gene>
    <name evidence="1" type="ORF">LRU_01037</name>
</gene>
<accession>F7R029</accession>
<name>F7R029_9LACO</name>